<dbReference type="SUPFAM" id="SSF56112">
    <property type="entry name" value="Protein kinase-like (PK-like)"/>
    <property type="match status" value="1"/>
</dbReference>
<dbReference type="InterPro" id="IPR027417">
    <property type="entry name" value="P-loop_NTPase"/>
</dbReference>
<dbReference type="PANTHER" id="PTHR13954:SF6">
    <property type="entry name" value="NON-SPECIFIC SERINE_THREONINE PROTEIN KINASE"/>
    <property type="match status" value="1"/>
</dbReference>
<dbReference type="Pfam" id="PF00069">
    <property type="entry name" value="Pkinase"/>
    <property type="match status" value="1"/>
</dbReference>
<dbReference type="Gene3D" id="3.30.200.20">
    <property type="entry name" value="Phosphorylase Kinase, domain 1"/>
    <property type="match status" value="1"/>
</dbReference>
<dbReference type="InterPro" id="IPR011029">
    <property type="entry name" value="DEATH-like_dom_sf"/>
</dbReference>
<dbReference type="Gene3D" id="3.40.50.300">
    <property type="entry name" value="P-loop containing nucleotide triphosphate hydrolases"/>
    <property type="match status" value="1"/>
</dbReference>
<proteinExistence type="predicted"/>
<dbReference type="Gene3D" id="1.10.533.10">
    <property type="entry name" value="Death Domain, Fas"/>
    <property type="match status" value="1"/>
</dbReference>
<dbReference type="InterPro" id="IPR011009">
    <property type="entry name" value="Kinase-like_dom_sf"/>
</dbReference>
<dbReference type="Proteomes" id="UP001642540">
    <property type="component" value="Unassembled WGS sequence"/>
</dbReference>
<keyword evidence="3" id="KW-1185">Reference proteome</keyword>
<dbReference type="Gene3D" id="1.10.510.10">
    <property type="entry name" value="Transferase(Phosphotransferase) domain 1"/>
    <property type="match status" value="1"/>
</dbReference>
<evidence type="ECO:0000313" key="2">
    <source>
        <dbReference type="EMBL" id="CAL8136316.1"/>
    </source>
</evidence>
<gene>
    <name evidence="2" type="ORF">ODALV1_LOCUS26384</name>
</gene>
<dbReference type="InterPro" id="IPR000719">
    <property type="entry name" value="Prot_kinase_dom"/>
</dbReference>
<dbReference type="InterPro" id="IPR045133">
    <property type="entry name" value="IRE1/2-like"/>
</dbReference>
<sequence>MLRSFLQNLRQANLLEQSEYFYNLVTSGNRDFSKLLDALRTTDQILALSIFARNDKSRTNTAEIANDKCIGLLFKTSSTESLHHVAEAQVEQIEQCFSAFKLDEAMTFDESDLLGIGTYNTMVCKGKYQERDIAVKVFLANVLDVKNAKAELDELMSLQPHENVVVSFRSQFTHNRIFLGMELCDMSLEKWIKSQRSGNTAIEIDLLRQITTGIEFLHQQNIVHGNLKPSNVLLRAEAGKRMQIKVSDFKPSIRFDFSGSTTSVFECEAAGWLAPEVLHVLETSGSETKNPMDPACDIFSLGCLYYFVITDGKHPFGERFMRPGNILNDQRVVFLKDIKIGLRGIACIVISMTHKNHLVRPNAISLLDHHMFWKSGQTLEFIRQVTECIKTGNAIASQIDTVFRLTVPASLVQFNPTTVTCEEQPIPTELESLFNRLDRAYLEHNAETIHDVLIFIENMDGLKLQTSNQIEGIGDGVYEFWTNLRFPFLVPIICRGFEPAKKDDRLRCFYSRYESCCCHIAEAIEIFQRIQVPNKLKQILSPFPIEAENIQKIYEMEDWQKACIINNLDKLIEITRCDINVVAKLTSKGILSEADSTKLQSIRNQIDRTHELYKIMMTRINGYEILIEVLEKSKQTGAAKILREGMAPPGWKKSDTFADRNDSTKANQIMSSLSSSNSSFYSQESETNLDDRLLQLVETVETENNENNSPKLKINEESLQAVLQTSEGRQLSIIAVVGPPSSGKSFLLNSIKSALEAKEGGKSFSSSTSNFLNGFKCNTVTDSKSCTTTGIWVWSRAFLPLENDTAVILLDTQGLTNTEASSAIFGLSFLSSSILIYNIEASAFEISRFSPLSTYFKYGFGCLEKDEELSEEEPPFQTLAFLFRDWSDVGTYPYGREGGKSFLNEKLATLRGRLKIETKEGLKCFQQVTPYLIPEMDGFPGSFQDINQEFLTHLEKFIETLLDDENLLPKKIFGVKLNPTDFTNFLKQYVNTYNDLLHSKKKRVQEDLILEVTCTTFHSNILNRCLEKYNEIYKKRRQKLTLPNADDIQNIHESAMRQANFAFKREKKLADYEDSCKEQLHMEMSSLLEKKLKEKNTNRAQYVQACFENAVANFKEKISKETNLNSEVSSELMENSIVEFLSNFSRDDDENTLELAGSLEKELEEILENFQEKTKPFPFKRSKSEEKRVQQKKDVDLEAAKQCMEDLHLQLVQQYEKEMHDVITSTIPTPTPSSLLAYHEHCLANIIKTFCQVSEENPFAEETQTELENSIHQVYTTIEGELGSASIQQPKELAEAFVL</sequence>
<name>A0ABP1RV78_9HEXA</name>
<dbReference type="PANTHER" id="PTHR13954">
    <property type="entry name" value="IRE1-RELATED"/>
    <property type="match status" value="1"/>
</dbReference>
<evidence type="ECO:0000259" key="1">
    <source>
        <dbReference type="PROSITE" id="PS50011"/>
    </source>
</evidence>
<dbReference type="EMBL" id="CAXLJM020000111">
    <property type="protein sequence ID" value="CAL8136316.1"/>
    <property type="molecule type" value="Genomic_DNA"/>
</dbReference>
<dbReference type="PROSITE" id="PS50011">
    <property type="entry name" value="PROTEIN_KINASE_DOM"/>
    <property type="match status" value="1"/>
</dbReference>
<reference evidence="2 3" key="1">
    <citation type="submission" date="2024-08" db="EMBL/GenBank/DDBJ databases">
        <authorList>
            <person name="Cucini C."/>
            <person name="Frati F."/>
        </authorList>
    </citation>
    <scope>NUCLEOTIDE SEQUENCE [LARGE SCALE GENOMIC DNA]</scope>
</reference>
<organism evidence="2 3">
    <name type="scientific">Orchesella dallaii</name>
    <dbReference type="NCBI Taxonomy" id="48710"/>
    <lineage>
        <taxon>Eukaryota</taxon>
        <taxon>Metazoa</taxon>
        <taxon>Ecdysozoa</taxon>
        <taxon>Arthropoda</taxon>
        <taxon>Hexapoda</taxon>
        <taxon>Collembola</taxon>
        <taxon>Entomobryomorpha</taxon>
        <taxon>Entomobryoidea</taxon>
        <taxon>Orchesellidae</taxon>
        <taxon>Orchesellinae</taxon>
        <taxon>Orchesella</taxon>
    </lineage>
</organism>
<comment type="caution">
    <text evidence="2">The sequence shown here is derived from an EMBL/GenBank/DDBJ whole genome shotgun (WGS) entry which is preliminary data.</text>
</comment>
<dbReference type="SUPFAM" id="SSF52540">
    <property type="entry name" value="P-loop containing nucleoside triphosphate hydrolases"/>
    <property type="match status" value="1"/>
</dbReference>
<dbReference type="CDD" id="cd01671">
    <property type="entry name" value="CARD"/>
    <property type="match status" value="1"/>
</dbReference>
<accession>A0ABP1RV78</accession>
<feature type="domain" description="Protein kinase" evidence="1">
    <location>
        <begin position="108"/>
        <end position="372"/>
    </location>
</feature>
<protein>
    <recommendedName>
        <fullName evidence="1">Protein kinase domain-containing protein</fullName>
    </recommendedName>
</protein>
<evidence type="ECO:0000313" key="3">
    <source>
        <dbReference type="Proteomes" id="UP001642540"/>
    </source>
</evidence>
<dbReference type="Pfam" id="PF02263">
    <property type="entry name" value="GBP"/>
    <property type="match status" value="1"/>
</dbReference>
<dbReference type="InterPro" id="IPR015894">
    <property type="entry name" value="Guanylate-bd_N"/>
</dbReference>